<dbReference type="RefSeq" id="WP_126364149.1">
    <property type="nucleotide sequence ID" value="NZ_LR134318.1"/>
</dbReference>
<dbReference type="PROSITE" id="PS51257">
    <property type="entry name" value="PROKAR_LIPOPROTEIN"/>
    <property type="match status" value="1"/>
</dbReference>
<accession>A0A3S4QNX0</accession>
<dbReference type="OrthoDB" id="6890721at2"/>
<dbReference type="AlphaFoldDB" id="A0A3S4QNX0"/>
<gene>
    <name evidence="1" type="ORF">NCTC9428_03143</name>
</gene>
<protein>
    <recommendedName>
        <fullName evidence="3">Lipoprotein</fullName>
    </recommendedName>
</protein>
<evidence type="ECO:0000313" key="1">
    <source>
        <dbReference type="EMBL" id="VEF11522.1"/>
    </source>
</evidence>
<evidence type="ECO:0000313" key="2">
    <source>
        <dbReference type="Proteomes" id="UP000281909"/>
    </source>
</evidence>
<evidence type="ECO:0008006" key="3">
    <source>
        <dbReference type="Google" id="ProtNLM"/>
    </source>
</evidence>
<dbReference type="Proteomes" id="UP000281909">
    <property type="component" value="Chromosome"/>
</dbReference>
<proteinExistence type="predicted"/>
<reference evidence="1 2" key="1">
    <citation type="submission" date="2018-12" db="EMBL/GenBank/DDBJ databases">
        <authorList>
            <consortium name="Pathogen Informatics"/>
        </authorList>
    </citation>
    <scope>NUCLEOTIDE SEQUENCE [LARGE SCALE GENOMIC DNA]</scope>
    <source>
        <strain evidence="1 2">NCTC9428</strain>
    </source>
</reference>
<dbReference type="EMBL" id="LR134318">
    <property type="protein sequence ID" value="VEF11522.1"/>
    <property type="molecule type" value="Genomic_DNA"/>
</dbReference>
<name>A0A3S4QNX0_PSEFL</name>
<sequence length="274" mass="30410">MSPINLKSMTGLRLKIPLLVTALFALTGCQKLTFDQRLEAYMDSGGKSAPMYLMSAEIKRMELRSYVRMLRSSLARSIFKANSKGLAGSAKLRMKLDRQGNVLLCEAQADAPGQSDLSKLLTDVCWSSVWSALPENMQNPLDGTVEIVAPFVVSGGTPTEADGLKDQTRESQSRFFWDNVLAGKSTHGFGRVRFKLTATANGQVDSCDVTLEQKAARPDEFHPDPALQKTFTQQCLQLDLRKMPGFGVDENGIARRTVYVDYLPWKYHVGKYSD</sequence>
<organism evidence="1 2">
    <name type="scientific">Pseudomonas fluorescens</name>
    <dbReference type="NCBI Taxonomy" id="294"/>
    <lineage>
        <taxon>Bacteria</taxon>
        <taxon>Pseudomonadati</taxon>
        <taxon>Pseudomonadota</taxon>
        <taxon>Gammaproteobacteria</taxon>
        <taxon>Pseudomonadales</taxon>
        <taxon>Pseudomonadaceae</taxon>
        <taxon>Pseudomonas</taxon>
    </lineage>
</organism>